<dbReference type="PROSITE" id="PS50983">
    <property type="entry name" value="FE_B12_PBP"/>
    <property type="match status" value="1"/>
</dbReference>
<evidence type="ECO:0000313" key="8">
    <source>
        <dbReference type="Proteomes" id="UP000505377"/>
    </source>
</evidence>
<dbReference type="SUPFAM" id="SSF53807">
    <property type="entry name" value="Helical backbone' metal receptor"/>
    <property type="match status" value="1"/>
</dbReference>
<protein>
    <submittedName>
        <fullName evidence="7">Iron-siderophore ABC transporter substrate-binding protein</fullName>
    </submittedName>
</protein>
<evidence type="ECO:0000256" key="5">
    <source>
        <dbReference type="SAM" id="SignalP"/>
    </source>
</evidence>
<evidence type="ECO:0000256" key="2">
    <source>
        <dbReference type="ARBA" id="ARBA00008814"/>
    </source>
</evidence>
<keyword evidence="3" id="KW-0813">Transport</keyword>
<evidence type="ECO:0000256" key="1">
    <source>
        <dbReference type="ARBA" id="ARBA00004196"/>
    </source>
</evidence>
<dbReference type="Proteomes" id="UP000505377">
    <property type="component" value="Chromosome"/>
</dbReference>
<gene>
    <name evidence="7" type="ORF">HOP40_30600</name>
</gene>
<feature type="signal peptide" evidence="5">
    <location>
        <begin position="1"/>
        <end position="24"/>
    </location>
</feature>
<name>A0A6M6JQS7_9PSEU</name>
<dbReference type="Pfam" id="PF01497">
    <property type="entry name" value="Peripla_BP_2"/>
    <property type="match status" value="1"/>
</dbReference>
<comment type="similarity">
    <text evidence="2">Belongs to the bacterial solute-binding protein 8 family.</text>
</comment>
<evidence type="ECO:0000256" key="4">
    <source>
        <dbReference type="ARBA" id="ARBA00022729"/>
    </source>
</evidence>
<dbReference type="KEGG" id="pbro:HOP40_30600"/>
<dbReference type="GO" id="GO:0030288">
    <property type="term" value="C:outer membrane-bounded periplasmic space"/>
    <property type="evidence" value="ECO:0007669"/>
    <property type="project" value="TreeGrafter"/>
</dbReference>
<keyword evidence="8" id="KW-1185">Reference proteome</keyword>
<dbReference type="PANTHER" id="PTHR30532">
    <property type="entry name" value="IRON III DICITRATE-BINDING PERIPLASMIC PROTEIN"/>
    <property type="match status" value="1"/>
</dbReference>
<comment type="subcellular location">
    <subcellularLocation>
        <location evidence="1">Cell envelope</location>
    </subcellularLocation>
</comment>
<sequence length="309" mass="31784">MPTTHPRRPLAAVAAVAAALVLSACGGSTGTEEPAPAPRTVAHAHGETQVPADPQRIVVLEPVQLDTTVALGRVPVGAAVLSPTAGVPAYLGDEARSVTPVGTVAEPSLEAIAALAPDLILGTESRHSALYDGLSAIAPTVFMASQADPWQDNVRFVGRALAADTEAQGLLDRYDQRCDEVAAAYGTAGRTAQLIRPRDGQLTLYGPTSFAGSTLECAGFTTPPRDWEGSISVDLSPEFVLDARADLVLVTGTTAGDESVVPPAVAAVRAESFPDLHVVDQSFWITGVGPRGGLAVLDDLERILSGAAA</sequence>
<evidence type="ECO:0000256" key="3">
    <source>
        <dbReference type="ARBA" id="ARBA00022448"/>
    </source>
</evidence>
<dbReference type="CDD" id="cd01146">
    <property type="entry name" value="FhuD"/>
    <property type="match status" value="1"/>
</dbReference>
<dbReference type="Gene3D" id="3.40.50.1980">
    <property type="entry name" value="Nitrogenase molybdenum iron protein domain"/>
    <property type="match status" value="2"/>
</dbReference>
<feature type="domain" description="Fe/B12 periplasmic-binding" evidence="6">
    <location>
        <begin position="56"/>
        <end position="308"/>
    </location>
</feature>
<keyword evidence="4 5" id="KW-0732">Signal</keyword>
<evidence type="ECO:0000259" key="6">
    <source>
        <dbReference type="PROSITE" id="PS50983"/>
    </source>
</evidence>
<dbReference type="PANTHER" id="PTHR30532:SF25">
    <property type="entry name" value="IRON(III) DICITRATE-BINDING PERIPLASMIC PROTEIN"/>
    <property type="match status" value="1"/>
</dbReference>
<dbReference type="RefSeq" id="WP_172165627.1">
    <property type="nucleotide sequence ID" value="NZ_CP053564.1"/>
</dbReference>
<accession>A0A6M6JQS7</accession>
<dbReference type="InterPro" id="IPR051313">
    <property type="entry name" value="Bact_iron-sidero_bind"/>
</dbReference>
<feature type="chain" id="PRO_5039079738" evidence="5">
    <location>
        <begin position="25"/>
        <end position="309"/>
    </location>
</feature>
<proteinExistence type="inferred from homology"/>
<reference evidence="7 8" key="1">
    <citation type="submission" date="2020-05" db="EMBL/GenBank/DDBJ databases">
        <authorList>
            <person name="Mo P."/>
        </authorList>
    </citation>
    <scope>NUCLEOTIDE SEQUENCE [LARGE SCALE GENOMIC DNA]</scope>
    <source>
        <strain evidence="7 8">Gen01</strain>
    </source>
</reference>
<dbReference type="InterPro" id="IPR002491">
    <property type="entry name" value="ABC_transptr_periplasmic_BD"/>
</dbReference>
<dbReference type="GO" id="GO:1901678">
    <property type="term" value="P:iron coordination entity transport"/>
    <property type="evidence" value="ECO:0007669"/>
    <property type="project" value="UniProtKB-ARBA"/>
</dbReference>
<dbReference type="PROSITE" id="PS51257">
    <property type="entry name" value="PROKAR_LIPOPROTEIN"/>
    <property type="match status" value="1"/>
</dbReference>
<evidence type="ECO:0000313" key="7">
    <source>
        <dbReference type="EMBL" id="QJY49573.1"/>
    </source>
</evidence>
<dbReference type="AlphaFoldDB" id="A0A6M6JQS7"/>
<dbReference type="EMBL" id="CP053564">
    <property type="protein sequence ID" value="QJY49573.1"/>
    <property type="molecule type" value="Genomic_DNA"/>
</dbReference>
<organism evidence="7 8">
    <name type="scientific">Pseudonocardia broussonetiae</name>
    <dbReference type="NCBI Taxonomy" id="2736640"/>
    <lineage>
        <taxon>Bacteria</taxon>
        <taxon>Bacillati</taxon>
        <taxon>Actinomycetota</taxon>
        <taxon>Actinomycetes</taxon>
        <taxon>Pseudonocardiales</taxon>
        <taxon>Pseudonocardiaceae</taxon>
        <taxon>Pseudonocardia</taxon>
    </lineage>
</organism>